<gene>
    <name evidence="1" type="ORF">Xmir_03799</name>
</gene>
<sequence length="57" mass="6449">MLVTISDKELVCEKCLRRGDAAAQLNLTERQVQRLVNRYHESGTLGAFAVVADLLWF</sequence>
<evidence type="ECO:0000313" key="2">
    <source>
        <dbReference type="Proteomes" id="UP000221980"/>
    </source>
</evidence>
<comment type="caution">
    <text evidence="1">The sequence shown here is derived from an EMBL/GenBank/DDBJ whole genome shotgun (WGS) entry which is preliminary data.</text>
</comment>
<dbReference type="RefSeq" id="WP_145956930.1">
    <property type="nucleotide sequence ID" value="NZ_CAWNQI010000059.1"/>
</dbReference>
<name>A0A2D0JKR7_9GAMM</name>
<keyword evidence="2" id="KW-1185">Reference proteome</keyword>
<dbReference type="OrthoDB" id="5655881at2"/>
<dbReference type="Proteomes" id="UP000221980">
    <property type="component" value="Unassembled WGS sequence"/>
</dbReference>
<reference evidence="1 2" key="1">
    <citation type="journal article" date="2017" name="Nat. Microbiol.">
        <title>Natural product diversity associated with the nematode symbionts Photorhabdus and Xenorhabdus.</title>
        <authorList>
            <person name="Tobias N.J."/>
            <person name="Wolff H."/>
            <person name="Djahanschiri B."/>
            <person name="Grundmann F."/>
            <person name="Kronenwerth M."/>
            <person name="Shi Y.M."/>
            <person name="Simonyi S."/>
            <person name="Grun P."/>
            <person name="Shapiro-Ilan D."/>
            <person name="Pidot S.J."/>
            <person name="Stinear T.P."/>
            <person name="Ebersberger I."/>
            <person name="Bode H.B."/>
        </authorList>
    </citation>
    <scope>NUCLEOTIDE SEQUENCE [LARGE SCALE GENOMIC DNA]</scope>
    <source>
        <strain evidence="1 2">DSM 17902</strain>
    </source>
</reference>
<organism evidence="1 2">
    <name type="scientific">Xenorhabdus miraniensis</name>
    <dbReference type="NCBI Taxonomy" id="351674"/>
    <lineage>
        <taxon>Bacteria</taxon>
        <taxon>Pseudomonadati</taxon>
        <taxon>Pseudomonadota</taxon>
        <taxon>Gammaproteobacteria</taxon>
        <taxon>Enterobacterales</taxon>
        <taxon>Morganellaceae</taxon>
        <taxon>Xenorhabdus</taxon>
    </lineage>
</organism>
<proteinExistence type="predicted"/>
<dbReference type="AlphaFoldDB" id="A0A2D0JKR7"/>
<protein>
    <submittedName>
        <fullName evidence="1">Uncharacterized protein</fullName>
    </submittedName>
</protein>
<evidence type="ECO:0000313" key="1">
    <source>
        <dbReference type="EMBL" id="PHM46877.1"/>
    </source>
</evidence>
<dbReference type="EMBL" id="NITZ01000027">
    <property type="protein sequence ID" value="PHM46877.1"/>
    <property type="molecule type" value="Genomic_DNA"/>
</dbReference>
<accession>A0A2D0JKR7</accession>